<organism evidence="3 4">
    <name type="scientific">Salinicola socius</name>
    <dbReference type="NCBI Taxonomy" id="404433"/>
    <lineage>
        <taxon>Bacteria</taxon>
        <taxon>Pseudomonadati</taxon>
        <taxon>Pseudomonadota</taxon>
        <taxon>Gammaproteobacteria</taxon>
        <taxon>Oceanospirillales</taxon>
        <taxon>Halomonadaceae</taxon>
        <taxon>Salinicola</taxon>
    </lineage>
</organism>
<comment type="caution">
    <text evidence="3">The sequence shown here is derived from an EMBL/GenBank/DDBJ whole genome shotgun (WGS) entry which is preliminary data.</text>
</comment>
<feature type="chain" id="PRO_5012186753" description="EF-hand domain-containing protein" evidence="1">
    <location>
        <begin position="22"/>
        <end position="104"/>
    </location>
</feature>
<dbReference type="InterPro" id="IPR002048">
    <property type="entry name" value="EF_hand_dom"/>
</dbReference>
<evidence type="ECO:0000313" key="3">
    <source>
        <dbReference type="EMBL" id="OLO06063.1"/>
    </source>
</evidence>
<dbReference type="OrthoDB" id="6089795at2"/>
<dbReference type="Proteomes" id="UP000186878">
    <property type="component" value="Unassembled WGS sequence"/>
</dbReference>
<keyword evidence="1" id="KW-0732">Signal</keyword>
<reference evidence="3 4" key="1">
    <citation type="submission" date="2016-12" db="EMBL/GenBank/DDBJ databases">
        <title>Draft genome sequences of strains Salinicola socius SMB35, Salinicola sp. MH3R3-1 and Chromohalobacter sp. SMB17 from the Verkhnekamsk potash mining region of Russia.</title>
        <authorList>
            <person name="Mavrodi D.V."/>
            <person name="Olsson B.E."/>
            <person name="Korsakova E.S."/>
            <person name="Pyankova A."/>
            <person name="Mavrodi O.V."/>
            <person name="Plotnikova E.G."/>
        </authorList>
    </citation>
    <scope>NUCLEOTIDE SEQUENCE [LARGE SCALE GENOMIC DNA]</scope>
    <source>
        <strain evidence="3 4">SMB35</strain>
    </source>
</reference>
<dbReference type="AlphaFoldDB" id="A0A1Q8SXC1"/>
<evidence type="ECO:0000313" key="4">
    <source>
        <dbReference type="Proteomes" id="UP000186878"/>
    </source>
</evidence>
<feature type="domain" description="EF-hand" evidence="2">
    <location>
        <begin position="51"/>
        <end position="68"/>
    </location>
</feature>
<dbReference type="Gene3D" id="1.10.238.10">
    <property type="entry name" value="EF-hand"/>
    <property type="match status" value="1"/>
</dbReference>
<sequence>MFLNMKSITTGLFTAAVVALAGCQNYTPAGDGAGSFDRGKLEMSLPPAVVEQFNSLDSNGDGVIDVSEARSNSDLMGAFGTADVDSDRQLSLEEFADSQATDNN</sequence>
<evidence type="ECO:0000256" key="1">
    <source>
        <dbReference type="SAM" id="SignalP"/>
    </source>
</evidence>
<dbReference type="PROSITE" id="PS51257">
    <property type="entry name" value="PROKAR_LIPOPROTEIN"/>
    <property type="match status" value="1"/>
</dbReference>
<accession>A0A1Q8SXC1</accession>
<dbReference type="SUPFAM" id="SSF47473">
    <property type="entry name" value="EF-hand"/>
    <property type="match status" value="1"/>
</dbReference>
<dbReference type="GO" id="GO:0005509">
    <property type="term" value="F:calcium ion binding"/>
    <property type="evidence" value="ECO:0007669"/>
    <property type="project" value="InterPro"/>
</dbReference>
<keyword evidence="4" id="KW-1185">Reference proteome</keyword>
<name>A0A1Q8SXC1_9GAMM</name>
<gene>
    <name evidence="3" type="ORF">BTW07_00755</name>
</gene>
<dbReference type="STRING" id="404433.BTW07_00755"/>
<dbReference type="InterPro" id="IPR011992">
    <property type="entry name" value="EF-hand-dom_pair"/>
</dbReference>
<protein>
    <recommendedName>
        <fullName evidence="2">EF-hand domain-containing protein</fullName>
    </recommendedName>
</protein>
<dbReference type="EMBL" id="MSDO01000001">
    <property type="protein sequence ID" value="OLO06063.1"/>
    <property type="molecule type" value="Genomic_DNA"/>
</dbReference>
<dbReference type="Pfam" id="PF13202">
    <property type="entry name" value="EF-hand_5"/>
    <property type="match status" value="1"/>
</dbReference>
<dbReference type="RefSeq" id="WP_075568233.1">
    <property type="nucleotide sequence ID" value="NZ_MSDO01000001.1"/>
</dbReference>
<evidence type="ECO:0000259" key="2">
    <source>
        <dbReference type="Pfam" id="PF13202"/>
    </source>
</evidence>
<proteinExistence type="predicted"/>
<feature type="signal peptide" evidence="1">
    <location>
        <begin position="1"/>
        <end position="21"/>
    </location>
</feature>